<evidence type="ECO:0000313" key="3">
    <source>
        <dbReference type="Proteomes" id="UP000187203"/>
    </source>
</evidence>
<proteinExistence type="predicted"/>
<sequence length="157" mass="17857">MASSDLCGKLEIDVEIKATAQQFHDMVWNRPHHVSNAAEEKVHGCDLHEGEWGTVGSIIVWHYTHDGERKWAKDLVEAVDEENNSITLRFLEGDLMKEYKSFVFHIQATPKSNGQGAIVRWIMEYERLHDAVAHPETLLELVADVSKDIDAHILSNN</sequence>
<comment type="caution">
    <text evidence="2">The sequence shown here is derived from an EMBL/GenBank/DDBJ whole genome shotgun (WGS) entry which is preliminary data.</text>
</comment>
<dbReference type="OrthoDB" id="1858121at2759"/>
<dbReference type="SMART" id="SM01037">
    <property type="entry name" value="Bet_v_1"/>
    <property type="match status" value="1"/>
</dbReference>
<dbReference type="Proteomes" id="UP000187203">
    <property type="component" value="Unassembled WGS sequence"/>
</dbReference>
<feature type="domain" description="Bet v I/Major latex protein" evidence="1">
    <location>
        <begin position="5"/>
        <end position="156"/>
    </location>
</feature>
<dbReference type="CDD" id="cd07816">
    <property type="entry name" value="Bet_v1-like"/>
    <property type="match status" value="1"/>
</dbReference>
<dbReference type="Pfam" id="PF00407">
    <property type="entry name" value="Bet_v_1"/>
    <property type="match status" value="1"/>
</dbReference>
<name>A0A1R3JY45_9ROSI</name>
<dbReference type="InterPro" id="IPR051761">
    <property type="entry name" value="MLP-like_ligand-binding"/>
</dbReference>
<evidence type="ECO:0000259" key="1">
    <source>
        <dbReference type="SMART" id="SM01037"/>
    </source>
</evidence>
<accession>A0A1R3JY45</accession>
<evidence type="ECO:0000313" key="2">
    <source>
        <dbReference type="EMBL" id="OMO99741.1"/>
    </source>
</evidence>
<keyword evidence="3" id="KW-1185">Reference proteome</keyword>
<dbReference type="STRING" id="93759.A0A1R3JY45"/>
<dbReference type="InterPro" id="IPR000916">
    <property type="entry name" value="Bet_v_I/MLP"/>
</dbReference>
<organism evidence="2 3">
    <name type="scientific">Corchorus olitorius</name>
    <dbReference type="NCBI Taxonomy" id="93759"/>
    <lineage>
        <taxon>Eukaryota</taxon>
        <taxon>Viridiplantae</taxon>
        <taxon>Streptophyta</taxon>
        <taxon>Embryophyta</taxon>
        <taxon>Tracheophyta</taxon>
        <taxon>Spermatophyta</taxon>
        <taxon>Magnoliopsida</taxon>
        <taxon>eudicotyledons</taxon>
        <taxon>Gunneridae</taxon>
        <taxon>Pentapetalae</taxon>
        <taxon>rosids</taxon>
        <taxon>malvids</taxon>
        <taxon>Malvales</taxon>
        <taxon>Malvaceae</taxon>
        <taxon>Grewioideae</taxon>
        <taxon>Apeibeae</taxon>
        <taxon>Corchorus</taxon>
    </lineage>
</organism>
<dbReference type="SUPFAM" id="SSF55961">
    <property type="entry name" value="Bet v1-like"/>
    <property type="match status" value="1"/>
</dbReference>
<dbReference type="AlphaFoldDB" id="A0A1R3JY45"/>
<reference evidence="3" key="1">
    <citation type="submission" date="2013-09" db="EMBL/GenBank/DDBJ databases">
        <title>Corchorus olitorius genome sequencing.</title>
        <authorList>
            <person name="Alam M."/>
            <person name="Haque M.S."/>
            <person name="Islam M.S."/>
            <person name="Emdad E.M."/>
            <person name="Islam M.M."/>
            <person name="Ahmed B."/>
            <person name="Halim A."/>
            <person name="Hossen Q.M.M."/>
            <person name="Hossain M.Z."/>
            <person name="Ahmed R."/>
            <person name="Khan M.M."/>
            <person name="Islam R."/>
            <person name="Rashid M.M."/>
            <person name="Khan S.A."/>
            <person name="Rahman M.S."/>
            <person name="Alam M."/>
            <person name="Yahiya A.S."/>
            <person name="Khan M.S."/>
            <person name="Azam M.S."/>
            <person name="Haque T."/>
            <person name="Lashkar M.Z.H."/>
            <person name="Akhand A.I."/>
            <person name="Morshed G."/>
            <person name="Roy S."/>
            <person name="Uddin K.S."/>
            <person name="Rabeya T."/>
            <person name="Hossain A.S."/>
            <person name="Chowdhury A."/>
            <person name="Snigdha A.R."/>
            <person name="Mortoza M.S."/>
            <person name="Matin S.A."/>
            <person name="Hoque S.M.E."/>
            <person name="Islam M.K."/>
            <person name="Roy D.K."/>
            <person name="Haider R."/>
            <person name="Moosa M.M."/>
            <person name="Elias S.M."/>
            <person name="Hasan A.M."/>
            <person name="Jahan S."/>
            <person name="Shafiuddin M."/>
            <person name="Mahmood N."/>
            <person name="Shommy N.S."/>
        </authorList>
    </citation>
    <scope>NUCLEOTIDE SEQUENCE [LARGE SCALE GENOMIC DNA]</scope>
    <source>
        <strain evidence="3">cv. O-4</strain>
    </source>
</reference>
<dbReference type="InterPro" id="IPR023393">
    <property type="entry name" value="START-like_dom_sf"/>
</dbReference>
<dbReference type="EMBL" id="AWUE01015074">
    <property type="protein sequence ID" value="OMO99741.1"/>
    <property type="molecule type" value="Genomic_DNA"/>
</dbReference>
<dbReference type="GO" id="GO:0006952">
    <property type="term" value="P:defense response"/>
    <property type="evidence" value="ECO:0007669"/>
    <property type="project" value="InterPro"/>
</dbReference>
<dbReference type="PANTHER" id="PTHR31907">
    <property type="entry name" value="MLP-LIKE PROTEIN 423"/>
    <property type="match status" value="1"/>
</dbReference>
<gene>
    <name evidence="2" type="ORF">COLO4_13117</name>
</gene>
<dbReference type="Gene3D" id="3.30.530.20">
    <property type="match status" value="1"/>
</dbReference>
<protein>
    <recommendedName>
        <fullName evidence="1">Bet v I/Major latex protein domain-containing protein</fullName>
    </recommendedName>
</protein>